<dbReference type="Proteomes" id="UP000784880">
    <property type="component" value="Unassembled WGS sequence"/>
</dbReference>
<dbReference type="PROSITE" id="PS50943">
    <property type="entry name" value="HTH_CROC1"/>
    <property type="match status" value="1"/>
</dbReference>
<dbReference type="InterPro" id="IPR050807">
    <property type="entry name" value="TransReg_Diox_bact_type"/>
</dbReference>
<gene>
    <name evidence="3" type="ORF">KS419_13370</name>
</gene>
<dbReference type="PANTHER" id="PTHR46797:SF1">
    <property type="entry name" value="METHYLPHOSPHONATE SYNTHASE"/>
    <property type="match status" value="1"/>
</dbReference>
<name>A0ABS6JGE0_9BACI</name>
<feature type="domain" description="HTH cro/C1-type" evidence="2">
    <location>
        <begin position="6"/>
        <end position="61"/>
    </location>
</feature>
<dbReference type="SMART" id="SM00530">
    <property type="entry name" value="HTH_XRE"/>
    <property type="match status" value="1"/>
</dbReference>
<evidence type="ECO:0000313" key="4">
    <source>
        <dbReference type="Proteomes" id="UP000784880"/>
    </source>
</evidence>
<organism evidence="3 4">
    <name type="scientific">Evansella tamaricis</name>
    <dbReference type="NCBI Taxonomy" id="2069301"/>
    <lineage>
        <taxon>Bacteria</taxon>
        <taxon>Bacillati</taxon>
        <taxon>Bacillota</taxon>
        <taxon>Bacilli</taxon>
        <taxon>Bacillales</taxon>
        <taxon>Bacillaceae</taxon>
        <taxon>Evansella</taxon>
    </lineage>
</organism>
<comment type="caution">
    <text evidence="3">The sequence shown here is derived from an EMBL/GenBank/DDBJ whole genome shotgun (WGS) entry which is preliminary data.</text>
</comment>
<evidence type="ECO:0000259" key="2">
    <source>
        <dbReference type="PROSITE" id="PS50943"/>
    </source>
</evidence>
<keyword evidence="4" id="KW-1185">Reference proteome</keyword>
<dbReference type="Pfam" id="PF01381">
    <property type="entry name" value="HTH_3"/>
    <property type="match status" value="1"/>
</dbReference>
<proteinExistence type="predicted"/>
<sequence length="118" mass="13487">MIGSRIRRYRKGAGLTLTELAERAGVAKSYLSTLERDQNTNPSVELVAKISSELDVPVNELVPELIEPEVAQFDNSDYAWWNLIQELRESGITLKELQEFVEFHKWKKQVRGDEPSSP</sequence>
<dbReference type="EMBL" id="JAHQCS010000107">
    <property type="protein sequence ID" value="MBU9712735.1"/>
    <property type="molecule type" value="Genomic_DNA"/>
</dbReference>
<evidence type="ECO:0000313" key="3">
    <source>
        <dbReference type="EMBL" id="MBU9712735.1"/>
    </source>
</evidence>
<reference evidence="3 4" key="1">
    <citation type="submission" date="2021-06" db="EMBL/GenBank/DDBJ databases">
        <title>Bacillus sp. RD4P76, an endophyte from a halophyte.</title>
        <authorList>
            <person name="Sun J.-Q."/>
        </authorList>
    </citation>
    <scope>NUCLEOTIDE SEQUENCE [LARGE SCALE GENOMIC DNA]</scope>
    <source>
        <strain evidence="3 4">CGMCC 1.15917</strain>
    </source>
</reference>
<protein>
    <submittedName>
        <fullName evidence="3">Helix-turn-helix domain-containing protein</fullName>
    </submittedName>
</protein>
<dbReference type="CDD" id="cd00093">
    <property type="entry name" value="HTH_XRE"/>
    <property type="match status" value="1"/>
</dbReference>
<evidence type="ECO:0000256" key="1">
    <source>
        <dbReference type="ARBA" id="ARBA00023125"/>
    </source>
</evidence>
<dbReference type="PANTHER" id="PTHR46797">
    <property type="entry name" value="HTH-TYPE TRANSCRIPTIONAL REGULATOR"/>
    <property type="match status" value="1"/>
</dbReference>
<dbReference type="RefSeq" id="WP_217066908.1">
    <property type="nucleotide sequence ID" value="NZ_JAHQCS010000107.1"/>
</dbReference>
<accession>A0ABS6JGE0</accession>
<keyword evidence="1" id="KW-0238">DNA-binding</keyword>
<dbReference type="InterPro" id="IPR001387">
    <property type="entry name" value="Cro/C1-type_HTH"/>
</dbReference>